<keyword evidence="5 9" id="KW-0560">Oxidoreductase</keyword>
<dbReference type="SUPFAM" id="SSF48264">
    <property type="entry name" value="Cytochrome P450"/>
    <property type="match status" value="1"/>
</dbReference>
<evidence type="ECO:0000256" key="2">
    <source>
        <dbReference type="ARBA" id="ARBA00010617"/>
    </source>
</evidence>
<evidence type="ECO:0000313" key="12">
    <source>
        <dbReference type="EMBL" id="KAK7359297.1"/>
    </source>
</evidence>
<evidence type="ECO:0000256" key="8">
    <source>
        <dbReference type="PIRSR" id="PIRSR602401-1"/>
    </source>
</evidence>
<protein>
    <recommendedName>
        <fullName evidence="14">Cytochrome P450</fullName>
    </recommendedName>
</protein>
<evidence type="ECO:0000256" key="3">
    <source>
        <dbReference type="ARBA" id="ARBA00022617"/>
    </source>
</evidence>
<proteinExistence type="inferred from homology"/>
<dbReference type="PROSITE" id="PS00086">
    <property type="entry name" value="CYTOCHROME_P450"/>
    <property type="match status" value="1"/>
</dbReference>
<feature type="binding site" description="axial binding residue" evidence="8">
    <location>
        <position position="459"/>
    </location>
    <ligand>
        <name>heme</name>
        <dbReference type="ChEBI" id="CHEBI:30413"/>
    </ligand>
    <ligandPart>
        <name>Fe</name>
        <dbReference type="ChEBI" id="CHEBI:18248"/>
    </ligandPart>
</feature>
<gene>
    <name evidence="12" type="ORF">VNO77_01250</name>
</gene>
<accession>A0AAN9R4S6</accession>
<evidence type="ECO:0000256" key="10">
    <source>
        <dbReference type="SAM" id="Coils"/>
    </source>
</evidence>
<keyword evidence="11" id="KW-0812">Transmembrane</keyword>
<dbReference type="PRINTS" id="PR00463">
    <property type="entry name" value="EP450I"/>
</dbReference>
<dbReference type="GO" id="GO:0004497">
    <property type="term" value="F:monooxygenase activity"/>
    <property type="evidence" value="ECO:0007669"/>
    <property type="project" value="UniProtKB-KW"/>
</dbReference>
<feature type="coiled-coil region" evidence="10">
    <location>
        <begin position="249"/>
        <end position="276"/>
    </location>
</feature>
<dbReference type="Pfam" id="PF00067">
    <property type="entry name" value="p450"/>
    <property type="match status" value="1"/>
</dbReference>
<evidence type="ECO:0000256" key="7">
    <source>
        <dbReference type="ARBA" id="ARBA00023033"/>
    </source>
</evidence>
<keyword evidence="3 8" id="KW-0349">Heme</keyword>
<comment type="caution">
    <text evidence="12">The sequence shown here is derived from an EMBL/GenBank/DDBJ whole genome shotgun (WGS) entry which is preliminary data.</text>
</comment>
<dbReference type="InterPro" id="IPR036396">
    <property type="entry name" value="Cyt_P450_sf"/>
</dbReference>
<keyword evidence="11" id="KW-1133">Transmembrane helix</keyword>
<evidence type="ECO:0008006" key="14">
    <source>
        <dbReference type="Google" id="ProtNLM"/>
    </source>
</evidence>
<dbReference type="FunFam" id="1.10.630.10:FF:000043">
    <property type="entry name" value="Cytochrome P450 99A2"/>
    <property type="match status" value="1"/>
</dbReference>
<feature type="transmembrane region" description="Helical" evidence="11">
    <location>
        <begin position="20"/>
        <end position="42"/>
    </location>
</feature>
<keyword evidence="10" id="KW-0175">Coiled coil</keyword>
<evidence type="ECO:0000256" key="1">
    <source>
        <dbReference type="ARBA" id="ARBA00001971"/>
    </source>
</evidence>
<dbReference type="PANTHER" id="PTHR47955:SF8">
    <property type="entry name" value="CYTOCHROME P450 71D11-LIKE"/>
    <property type="match status" value="1"/>
</dbReference>
<evidence type="ECO:0000256" key="5">
    <source>
        <dbReference type="ARBA" id="ARBA00023002"/>
    </source>
</evidence>
<keyword evidence="7 9" id="KW-0503">Monooxygenase</keyword>
<dbReference type="GO" id="GO:0016705">
    <property type="term" value="F:oxidoreductase activity, acting on paired donors, with incorporation or reduction of molecular oxygen"/>
    <property type="evidence" value="ECO:0007669"/>
    <property type="project" value="InterPro"/>
</dbReference>
<dbReference type="InterPro" id="IPR002401">
    <property type="entry name" value="Cyt_P450_E_grp-I"/>
</dbReference>
<keyword evidence="11" id="KW-0472">Membrane</keyword>
<comment type="similarity">
    <text evidence="2 9">Belongs to the cytochrome P450 family.</text>
</comment>
<dbReference type="EMBL" id="JAYMYQ010000001">
    <property type="protein sequence ID" value="KAK7359297.1"/>
    <property type="molecule type" value="Genomic_DNA"/>
</dbReference>
<evidence type="ECO:0000313" key="13">
    <source>
        <dbReference type="Proteomes" id="UP001367508"/>
    </source>
</evidence>
<comment type="cofactor">
    <cofactor evidence="1 8">
        <name>heme</name>
        <dbReference type="ChEBI" id="CHEBI:30413"/>
    </cofactor>
</comment>
<evidence type="ECO:0000256" key="9">
    <source>
        <dbReference type="RuleBase" id="RU000461"/>
    </source>
</evidence>
<dbReference type="Gene3D" id="1.10.630.10">
    <property type="entry name" value="Cytochrome P450"/>
    <property type="match status" value="1"/>
</dbReference>
<reference evidence="12 13" key="1">
    <citation type="submission" date="2024-01" db="EMBL/GenBank/DDBJ databases">
        <title>The genomes of 5 underutilized Papilionoideae crops provide insights into root nodulation and disease resistanc.</title>
        <authorList>
            <person name="Jiang F."/>
        </authorList>
    </citation>
    <scope>NUCLEOTIDE SEQUENCE [LARGE SCALE GENOMIC DNA]</scope>
    <source>
        <strain evidence="12">LVBAO_FW01</strain>
        <tissue evidence="12">Leaves</tissue>
    </source>
</reference>
<dbReference type="PANTHER" id="PTHR47955">
    <property type="entry name" value="CYTOCHROME P450 FAMILY 71 PROTEIN"/>
    <property type="match status" value="1"/>
</dbReference>
<dbReference type="InterPro" id="IPR017972">
    <property type="entry name" value="Cyt_P450_CS"/>
</dbReference>
<keyword evidence="6 8" id="KW-0408">Iron</keyword>
<evidence type="ECO:0000256" key="11">
    <source>
        <dbReference type="SAM" id="Phobius"/>
    </source>
</evidence>
<organism evidence="12 13">
    <name type="scientific">Canavalia gladiata</name>
    <name type="common">Sword bean</name>
    <name type="synonym">Dolichos gladiatus</name>
    <dbReference type="NCBI Taxonomy" id="3824"/>
    <lineage>
        <taxon>Eukaryota</taxon>
        <taxon>Viridiplantae</taxon>
        <taxon>Streptophyta</taxon>
        <taxon>Embryophyta</taxon>
        <taxon>Tracheophyta</taxon>
        <taxon>Spermatophyta</taxon>
        <taxon>Magnoliopsida</taxon>
        <taxon>eudicotyledons</taxon>
        <taxon>Gunneridae</taxon>
        <taxon>Pentapetalae</taxon>
        <taxon>rosids</taxon>
        <taxon>fabids</taxon>
        <taxon>Fabales</taxon>
        <taxon>Fabaceae</taxon>
        <taxon>Papilionoideae</taxon>
        <taxon>50 kb inversion clade</taxon>
        <taxon>NPAAA clade</taxon>
        <taxon>indigoferoid/millettioid clade</taxon>
        <taxon>Phaseoleae</taxon>
        <taxon>Canavalia</taxon>
    </lineage>
</organism>
<evidence type="ECO:0000256" key="6">
    <source>
        <dbReference type="ARBA" id="ARBA00023004"/>
    </source>
</evidence>
<evidence type="ECO:0000256" key="4">
    <source>
        <dbReference type="ARBA" id="ARBA00022723"/>
    </source>
</evidence>
<dbReference type="InterPro" id="IPR001128">
    <property type="entry name" value="Cyt_P450"/>
</dbReference>
<name>A0AAN9R4S6_CANGL</name>
<sequence length="523" mass="59698">MQNLSFHYLHSTFLFHIMELIIPCSLLFTFVACIFLALFNTLNRSNSNNKSLKNFPPGPWKLPLLGNIHQFVGSLPHQTLRNLASQYGPLMHLQLGEKPHFIVSSAEIAKEIMKTHDVIFANRPYLLASKFFAYDNSDIAFSSYGIHWKQLKKICISELLNAKHVQSLRHTREEEVSTLVRNIYANEGSIINLTKEIESLTIAIIAKAANGKRCTDQETFISTMEQMLEMLGGFSIADFHPSIKVLPLLTGMKAKLERAQRENDKILENMIKDHKEPKNNHGEMHKDFIDILLEIQKKDDLGIPLTHNNIKGVIWDMFVGATAAPSAVTIWAMSELIKNPKVMEKAQTEVRKVFKVKGCVDETELEQLQYLKLVIKETLRLHPPEALLLPRENSETCVIKGYEIPAKSKIIINAWAIARDPNYWNEAERFLPERFLDNFIDFKGTNFEYIPFGAGRRICPGISFSMSNILLSLANLLYHFDWKLPNGTNHQELDMTESFGLTVKRANDLCLIPIAYQPLLLSH</sequence>
<dbReference type="PRINTS" id="PR00385">
    <property type="entry name" value="P450"/>
</dbReference>
<dbReference type="AlphaFoldDB" id="A0AAN9R4S6"/>
<dbReference type="GO" id="GO:0005506">
    <property type="term" value="F:iron ion binding"/>
    <property type="evidence" value="ECO:0007669"/>
    <property type="project" value="InterPro"/>
</dbReference>
<dbReference type="GO" id="GO:0020037">
    <property type="term" value="F:heme binding"/>
    <property type="evidence" value="ECO:0007669"/>
    <property type="project" value="InterPro"/>
</dbReference>
<dbReference type="Proteomes" id="UP001367508">
    <property type="component" value="Unassembled WGS sequence"/>
</dbReference>
<dbReference type="CDD" id="cd11072">
    <property type="entry name" value="CYP71-like"/>
    <property type="match status" value="1"/>
</dbReference>
<keyword evidence="13" id="KW-1185">Reference proteome</keyword>
<keyword evidence="4 8" id="KW-0479">Metal-binding</keyword>